<evidence type="ECO:0000259" key="10">
    <source>
        <dbReference type="Pfam" id="PF00724"/>
    </source>
</evidence>
<keyword evidence="9" id="KW-0411">Iron-sulfur</keyword>
<keyword evidence="7" id="KW-0560">Oxidoreductase</keyword>
<proteinExistence type="inferred from homology"/>
<dbReference type="Gene3D" id="3.50.50.60">
    <property type="entry name" value="FAD/NAD(P)-binding domain"/>
    <property type="match status" value="1"/>
</dbReference>
<dbReference type="PRINTS" id="PR00469">
    <property type="entry name" value="PNDRDTASEII"/>
</dbReference>
<dbReference type="CDD" id="cd02803">
    <property type="entry name" value="OYE_like_FMN_family"/>
    <property type="match status" value="1"/>
</dbReference>
<evidence type="ECO:0000256" key="2">
    <source>
        <dbReference type="ARBA" id="ARBA00001966"/>
    </source>
</evidence>
<dbReference type="Proteomes" id="UP001222800">
    <property type="component" value="Chromosome"/>
</dbReference>
<feature type="domain" description="NADH:flavin oxidoreductase/NADH oxidase N-terminal" evidence="10">
    <location>
        <begin position="4"/>
        <end position="335"/>
    </location>
</feature>
<keyword evidence="13" id="KW-1185">Reference proteome</keyword>
<dbReference type="InterPro" id="IPR036188">
    <property type="entry name" value="FAD/NAD-bd_sf"/>
</dbReference>
<dbReference type="InterPro" id="IPR013785">
    <property type="entry name" value="Aldolase_TIM"/>
</dbReference>
<evidence type="ECO:0000313" key="13">
    <source>
        <dbReference type="Proteomes" id="UP001222800"/>
    </source>
</evidence>
<dbReference type="PANTHER" id="PTHR42917:SF2">
    <property type="entry name" value="2,4-DIENOYL-COA REDUCTASE [(2E)-ENOYL-COA-PRODUCING]"/>
    <property type="match status" value="1"/>
</dbReference>
<feature type="domain" description="FAD/NAD(P)-binding" evidence="11">
    <location>
        <begin position="381"/>
        <end position="611"/>
    </location>
</feature>
<evidence type="ECO:0000256" key="6">
    <source>
        <dbReference type="ARBA" id="ARBA00022723"/>
    </source>
</evidence>
<dbReference type="PRINTS" id="PR00368">
    <property type="entry name" value="FADPNR"/>
</dbReference>
<dbReference type="SUPFAM" id="SSF51395">
    <property type="entry name" value="FMN-linked oxidoreductases"/>
    <property type="match status" value="1"/>
</dbReference>
<reference evidence="12 13" key="1">
    <citation type="submission" date="2023-03" db="EMBL/GenBank/DDBJ databases">
        <title>Complete genome sequence of Tepidibacter sp. SWIR-1, isolated from a deep-sea hydrothermal vent.</title>
        <authorList>
            <person name="Li X."/>
        </authorList>
    </citation>
    <scope>NUCLEOTIDE SEQUENCE [LARGE SCALE GENOMIC DNA]</scope>
    <source>
        <strain evidence="12 13">SWIR-1</strain>
    </source>
</reference>
<dbReference type="EMBL" id="CP120733">
    <property type="protein sequence ID" value="WFD10571.1"/>
    <property type="molecule type" value="Genomic_DNA"/>
</dbReference>
<evidence type="ECO:0000256" key="4">
    <source>
        <dbReference type="ARBA" id="ARBA00022630"/>
    </source>
</evidence>
<dbReference type="RefSeq" id="WP_277732538.1">
    <property type="nucleotide sequence ID" value="NZ_CP120733.1"/>
</dbReference>
<dbReference type="PANTHER" id="PTHR42917">
    <property type="entry name" value="2,4-DIENOYL-COA REDUCTASE"/>
    <property type="match status" value="1"/>
</dbReference>
<keyword evidence="8" id="KW-0408">Iron</keyword>
<dbReference type="Gene3D" id="3.40.50.720">
    <property type="entry name" value="NAD(P)-binding Rossmann-like Domain"/>
    <property type="match status" value="1"/>
</dbReference>
<dbReference type="Pfam" id="PF00724">
    <property type="entry name" value="Oxidored_FMN"/>
    <property type="match status" value="1"/>
</dbReference>
<sequence>MLKKVFEPIRIGNLEIKNRFVVPPMVVSLCNEDGTITERFIDYHEAKAKGGFGLIVTENYAITPAGRGFKYMGCMWNDEQMESNKELTKRVHKHGAKIALQIIHAGRETSSSLTGMKIVAPSAIPDPVIGEMPHPLTEEEIKVIVEEFGDAALRAKKAGFDAVEIQGAHGYLINQFMSPFSNKRVDKYGGNLMNRARFALEVIENIKSKVGEDYPIMYRISADELIENGLTIEDTKVIVKMLEDAGVSAIDVSVGVYASGFHITAPAAVKHGWEADFAKEFKSVVSIPVITSGRINNPFLAEGILLSEKADMIGMARASLSDPELPNKAKEGRFDEIIECIGCRQGCSGMLSKDLPVNCVVNPMTGNEKALSISQAEDKKKIFVIGGGPGGMEAAIVARKRGHEVHLFEKNNELGGQLLLASVPPTKSEITSFVVWQKTQLEKLKVNVHLNTEVDEALLKKENPDHIIVATGANPFIPPIKGADSDMVVNSNDVLSSKVEVEQNALIVGGGLVGAETAEHLARHSKNVTLVELTGEIARECEPGVRFFLMESLDTLNINIMTNTQVQEIGNNKVVVSSDEEEIVIENIDTVIMASGSRPNNKLFESIKEEYKNIRLIGDSLKVRTILDAVNEGYKAALEI</sequence>
<dbReference type="InterPro" id="IPR023753">
    <property type="entry name" value="FAD/NAD-binding_dom"/>
</dbReference>
<comment type="similarity">
    <text evidence="3">In the N-terminal section; belongs to the NADH:flavin oxidoreductase/NADH oxidase family.</text>
</comment>
<organism evidence="12 13">
    <name type="scientific">Tepidibacter hydrothermalis</name>
    <dbReference type="NCBI Taxonomy" id="3036126"/>
    <lineage>
        <taxon>Bacteria</taxon>
        <taxon>Bacillati</taxon>
        <taxon>Bacillota</taxon>
        <taxon>Clostridia</taxon>
        <taxon>Peptostreptococcales</taxon>
        <taxon>Peptostreptococcaceae</taxon>
        <taxon>Tepidibacter</taxon>
    </lineage>
</organism>
<comment type="cofactor">
    <cofactor evidence="2">
        <name>[4Fe-4S] cluster</name>
        <dbReference type="ChEBI" id="CHEBI:49883"/>
    </cofactor>
</comment>
<evidence type="ECO:0000313" key="12">
    <source>
        <dbReference type="EMBL" id="WFD10571.1"/>
    </source>
</evidence>
<accession>A0ABY8ECD0</accession>
<gene>
    <name evidence="12" type="ORF">P4S50_00425</name>
</gene>
<evidence type="ECO:0000259" key="11">
    <source>
        <dbReference type="Pfam" id="PF07992"/>
    </source>
</evidence>
<evidence type="ECO:0000256" key="9">
    <source>
        <dbReference type="ARBA" id="ARBA00023014"/>
    </source>
</evidence>
<dbReference type="InterPro" id="IPR001155">
    <property type="entry name" value="OxRdtase_FMN_N"/>
</dbReference>
<evidence type="ECO:0000256" key="8">
    <source>
        <dbReference type="ARBA" id="ARBA00023004"/>
    </source>
</evidence>
<comment type="cofactor">
    <cofactor evidence="1">
        <name>FMN</name>
        <dbReference type="ChEBI" id="CHEBI:58210"/>
    </cofactor>
</comment>
<keyword evidence="4" id="KW-0285">Flavoprotein</keyword>
<dbReference type="SUPFAM" id="SSF51905">
    <property type="entry name" value="FAD/NAD(P)-binding domain"/>
    <property type="match status" value="1"/>
</dbReference>
<evidence type="ECO:0000256" key="5">
    <source>
        <dbReference type="ARBA" id="ARBA00022643"/>
    </source>
</evidence>
<protein>
    <submittedName>
        <fullName evidence="12">FAD-dependent oxidoreductase</fullName>
    </submittedName>
</protein>
<name>A0ABY8ECD0_9FIRM</name>
<dbReference type="InterPro" id="IPR051793">
    <property type="entry name" value="NADH:flavin_oxidoreductase"/>
</dbReference>
<evidence type="ECO:0000256" key="3">
    <source>
        <dbReference type="ARBA" id="ARBA00011048"/>
    </source>
</evidence>
<dbReference type="Pfam" id="PF07992">
    <property type="entry name" value="Pyr_redox_2"/>
    <property type="match status" value="1"/>
</dbReference>
<evidence type="ECO:0000256" key="1">
    <source>
        <dbReference type="ARBA" id="ARBA00001917"/>
    </source>
</evidence>
<keyword evidence="5" id="KW-0288">FMN</keyword>
<keyword evidence="6" id="KW-0479">Metal-binding</keyword>
<evidence type="ECO:0000256" key="7">
    <source>
        <dbReference type="ARBA" id="ARBA00023002"/>
    </source>
</evidence>
<dbReference type="Gene3D" id="3.20.20.70">
    <property type="entry name" value="Aldolase class I"/>
    <property type="match status" value="1"/>
</dbReference>